<dbReference type="PANTHER" id="PTHR47515">
    <property type="entry name" value="LOW CALCIUM RESPONSE LOCUS PROTEIN T"/>
    <property type="match status" value="1"/>
</dbReference>
<feature type="domain" description="Integrase catalytic" evidence="3">
    <location>
        <begin position="200"/>
        <end position="360"/>
    </location>
</feature>
<dbReference type="Pfam" id="PF13683">
    <property type="entry name" value="rve_3"/>
    <property type="match status" value="1"/>
</dbReference>
<evidence type="ECO:0000313" key="4">
    <source>
        <dbReference type="EMBL" id="NID07036.1"/>
    </source>
</evidence>
<comment type="similarity">
    <text evidence="1">Belongs to the transposase 8 family.</text>
</comment>
<dbReference type="InterPro" id="IPR002514">
    <property type="entry name" value="Transposase_8"/>
</dbReference>
<dbReference type="EMBL" id="JAAQQR010000019">
    <property type="protein sequence ID" value="NID07036.1"/>
    <property type="molecule type" value="Genomic_DNA"/>
</dbReference>
<dbReference type="InterPro" id="IPR009057">
    <property type="entry name" value="Homeodomain-like_sf"/>
</dbReference>
<dbReference type="PROSITE" id="PS50994">
    <property type="entry name" value="INTEGRASE"/>
    <property type="match status" value="1"/>
</dbReference>
<proteinExistence type="inferred from homology"/>
<keyword evidence="2" id="KW-0175">Coiled coil</keyword>
<dbReference type="InterPro" id="IPR012337">
    <property type="entry name" value="RNaseH-like_sf"/>
</dbReference>
<accession>A0ABX0QC97</accession>
<dbReference type="InterPro" id="IPR025948">
    <property type="entry name" value="HTH-like_dom"/>
</dbReference>
<dbReference type="SUPFAM" id="SSF46689">
    <property type="entry name" value="Homeodomain-like"/>
    <property type="match status" value="1"/>
</dbReference>
<dbReference type="InterPro" id="IPR036397">
    <property type="entry name" value="RNaseH_sf"/>
</dbReference>
<comment type="caution">
    <text evidence="4">The sequence shown here is derived from an EMBL/GenBank/DDBJ whole genome shotgun (WGS) entry which is preliminary data.</text>
</comment>
<evidence type="ECO:0000313" key="5">
    <source>
        <dbReference type="Proteomes" id="UP001429601"/>
    </source>
</evidence>
<dbReference type="Pfam" id="PF13276">
    <property type="entry name" value="HTH_21"/>
    <property type="match status" value="1"/>
</dbReference>
<dbReference type="InterPro" id="IPR048020">
    <property type="entry name" value="Transpos_IS3"/>
</dbReference>
<feature type="coiled-coil region" evidence="2">
    <location>
        <begin position="49"/>
        <end position="76"/>
    </location>
</feature>
<sequence>MKKSRFTTEQIIGFIKQADAGMAVSELARQHGFSPASFYAWRAKYGGMEAEDAKRLKDLESENSRLKRLLAEAHLDIEALKVGFGGKTLAPQRKREAIRRMCELTPISERRACRLAGLSRDAFRHEPEPTPATQALSLRLVELAQVRRRFGYRRLHDLLKREFPMVNHKKVYRLYQEAKLSVRRRRKAKRPVGERQKLRASCRPNDTWSMDFVFDALANGRRIKSLTVVDDFTRESVDIAVDHGISGAYVVRLLDQAACFRGYPSAVRTDNGPEFTSRAFIAWTQQHGVEHILIEPGCPTQNGYIESFNGKFRDECLNEHWFTSLTQARGVIGEWRRDYNEVRPHSSCGRIPPSQFAAHHRAQQDNNAVIFNPGLSQ</sequence>
<evidence type="ECO:0000259" key="3">
    <source>
        <dbReference type="PROSITE" id="PS50994"/>
    </source>
</evidence>
<dbReference type="Gene3D" id="3.30.420.10">
    <property type="entry name" value="Ribonuclease H-like superfamily/Ribonuclease H"/>
    <property type="match status" value="1"/>
</dbReference>
<dbReference type="NCBIfam" id="NF033516">
    <property type="entry name" value="transpos_IS3"/>
    <property type="match status" value="1"/>
</dbReference>
<dbReference type="RefSeq" id="WP_167129840.1">
    <property type="nucleotide sequence ID" value="NZ_JAAQQR010000019.1"/>
</dbReference>
<gene>
    <name evidence="4" type="ORF">HBF26_19330</name>
</gene>
<dbReference type="InterPro" id="IPR001584">
    <property type="entry name" value="Integrase_cat-core"/>
</dbReference>
<dbReference type="PANTHER" id="PTHR47515:SF1">
    <property type="entry name" value="BLR2054 PROTEIN"/>
    <property type="match status" value="1"/>
</dbReference>
<protein>
    <submittedName>
        <fullName evidence="4">IS3 family transposase</fullName>
    </submittedName>
</protein>
<dbReference type="Proteomes" id="UP001429601">
    <property type="component" value="Unassembled WGS sequence"/>
</dbReference>
<name>A0ABX0QC97_9GAMM</name>
<dbReference type="Pfam" id="PF01527">
    <property type="entry name" value="HTH_Tnp_1"/>
    <property type="match status" value="1"/>
</dbReference>
<evidence type="ECO:0000256" key="1">
    <source>
        <dbReference type="ARBA" id="ARBA00009964"/>
    </source>
</evidence>
<organism evidence="4 5">
    <name type="scientific">Luteibacter jiangsuensis</name>
    <dbReference type="NCBI Taxonomy" id="637577"/>
    <lineage>
        <taxon>Bacteria</taxon>
        <taxon>Pseudomonadati</taxon>
        <taxon>Pseudomonadota</taxon>
        <taxon>Gammaproteobacteria</taxon>
        <taxon>Lysobacterales</taxon>
        <taxon>Rhodanobacteraceae</taxon>
        <taxon>Luteibacter</taxon>
    </lineage>
</organism>
<evidence type="ECO:0000256" key="2">
    <source>
        <dbReference type="SAM" id="Coils"/>
    </source>
</evidence>
<reference evidence="4 5" key="1">
    <citation type="journal article" date="2011" name="Curr. Microbiol.">
        <title>Luteibacter jiangsuensis sp. nov.: a methamidophos-degrading bacterium isolated from a methamidophos-manufacturing factory.</title>
        <authorList>
            <person name="Wang L."/>
            <person name="Wang G.L."/>
            <person name="Li S.P."/>
            <person name="Jiang J.D."/>
        </authorList>
    </citation>
    <scope>NUCLEOTIDE SEQUENCE [LARGE SCALE GENOMIC DNA]</scope>
    <source>
        <strain evidence="4 5">CGMCC 1.10133</strain>
    </source>
</reference>
<dbReference type="SUPFAM" id="SSF53098">
    <property type="entry name" value="Ribonuclease H-like"/>
    <property type="match status" value="1"/>
</dbReference>
<keyword evidence="5" id="KW-1185">Reference proteome</keyword>